<evidence type="ECO:0000256" key="6">
    <source>
        <dbReference type="ARBA" id="ARBA00022741"/>
    </source>
</evidence>
<dbReference type="RefSeq" id="WP_217940908.1">
    <property type="nucleotide sequence ID" value="NZ_JAHTGR010000002.1"/>
</dbReference>
<dbReference type="GO" id="GO:0006508">
    <property type="term" value="P:proteolysis"/>
    <property type="evidence" value="ECO:0007669"/>
    <property type="project" value="InterPro"/>
</dbReference>
<keyword evidence="4 13" id="KW-0812">Transmembrane</keyword>
<keyword evidence="3" id="KW-1003">Cell membrane</keyword>
<dbReference type="InterPro" id="IPR003439">
    <property type="entry name" value="ABC_transporter-like_ATP-bd"/>
</dbReference>
<dbReference type="GO" id="GO:0016887">
    <property type="term" value="F:ATP hydrolysis activity"/>
    <property type="evidence" value="ECO:0007669"/>
    <property type="project" value="InterPro"/>
</dbReference>
<feature type="transmembrane region" description="Helical" evidence="13">
    <location>
        <begin position="390"/>
        <end position="411"/>
    </location>
</feature>
<evidence type="ECO:0000256" key="5">
    <source>
        <dbReference type="ARBA" id="ARBA00022735"/>
    </source>
</evidence>
<dbReference type="InterPro" id="IPR039421">
    <property type="entry name" value="Type_1_exporter"/>
</dbReference>
<dbReference type="InterPro" id="IPR005074">
    <property type="entry name" value="Peptidase_C39"/>
</dbReference>
<feature type="domain" description="ABC transporter" evidence="14">
    <location>
        <begin position="485"/>
        <end position="713"/>
    </location>
</feature>
<dbReference type="PROSITE" id="PS00211">
    <property type="entry name" value="ABC_TRANSPORTER_1"/>
    <property type="match status" value="1"/>
</dbReference>
<feature type="domain" description="Peptidase C39" evidence="16">
    <location>
        <begin position="20"/>
        <end position="139"/>
    </location>
</feature>
<accession>A0AA41L2F4</accession>
<keyword evidence="9 13" id="KW-0472">Membrane</keyword>
<dbReference type="GO" id="GO:0140359">
    <property type="term" value="F:ABC-type transporter activity"/>
    <property type="evidence" value="ECO:0007669"/>
    <property type="project" value="InterPro"/>
</dbReference>
<dbReference type="FunFam" id="3.40.50.300:FF:000299">
    <property type="entry name" value="ABC transporter ATP-binding protein/permease"/>
    <property type="match status" value="1"/>
</dbReference>
<evidence type="ECO:0000259" key="14">
    <source>
        <dbReference type="PROSITE" id="PS50893"/>
    </source>
</evidence>
<feature type="transmembrane region" description="Helical" evidence="13">
    <location>
        <begin position="280"/>
        <end position="303"/>
    </location>
</feature>
<dbReference type="PANTHER" id="PTHR24221">
    <property type="entry name" value="ATP-BINDING CASSETTE SUB-FAMILY B"/>
    <property type="match status" value="1"/>
</dbReference>
<dbReference type="Pfam" id="PF00664">
    <property type="entry name" value="ABC_membrane"/>
    <property type="match status" value="1"/>
</dbReference>
<feature type="transmembrane region" description="Helical" evidence="13">
    <location>
        <begin position="423"/>
        <end position="444"/>
    </location>
</feature>
<keyword evidence="7 18" id="KW-0067">ATP-binding</keyword>
<evidence type="ECO:0000256" key="13">
    <source>
        <dbReference type="SAM" id="Phobius"/>
    </source>
</evidence>
<evidence type="ECO:0000313" key="18">
    <source>
        <dbReference type="EMBL" id="MCP2011662.1"/>
    </source>
</evidence>
<keyword evidence="5" id="KW-0204">Cytolysis</keyword>
<dbReference type="Pfam" id="PF03412">
    <property type="entry name" value="Peptidase_C39"/>
    <property type="match status" value="1"/>
</dbReference>
<evidence type="ECO:0000256" key="9">
    <source>
        <dbReference type="ARBA" id="ARBA00023136"/>
    </source>
</evidence>
<dbReference type="GO" id="GO:0005524">
    <property type="term" value="F:ATP binding"/>
    <property type="evidence" value="ECO:0007669"/>
    <property type="project" value="UniProtKB-KW"/>
</dbReference>
<evidence type="ECO:0000259" key="16">
    <source>
        <dbReference type="PROSITE" id="PS50990"/>
    </source>
</evidence>
<dbReference type="GO" id="GO:0034040">
    <property type="term" value="F:ATPase-coupled lipid transmembrane transporter activity"/>
    <property type="evidence" value="ECO:0007669"/>
    <property type="project" value="TreeGrafter"/>
</dbReference>
<dbReference type="EMBL" id="JALJZU010000012">
    <property type="protein sequence ID" value="MCP2011662.1"/>
    <property type="molecule type" value="Genomic_DNA"/>
</dbReference>
<dbReference type="PROSITE" id="PS50990">
    <property type="entry name" value="PEPTIDASE_C39"/>
    <property type="match status" value="1"/>
</dbReference>
<feature type="transmembrane region" description="Helical" evidence="13">
    <location>
        <begin position="173"/>
        <end position="195"/>
    </location>
</feature>
<keyword evidence="5" id="KW-0354">Hemolysis</keyword>
<dbReference type="GO" id="GO:0008233">
    <property type="term" value="F:peptidase activity"/>
    <property type="evidence" value="ECO:0007669"/>
    <property type="project" value="InterPro"/>
</dbReference>
<dbReference type="PANTHER" id="PTHR24221:SF606">
    <property type="entry name" value="COLICIN V SECRETION-PROCESSING ATP-BINDING PROTEIN"/>
    <property type="match status" value="1"/>
</dbReference>
<evidence type="ECO:0000256" key="10">
    <source>
        <dbReference type="ARBA" id="ARBA00055355"/>
    </source>
</evidence>
<reference evidence="18" key="2">
    <citation type="submission" date="2022-03" db="EMBL/GenBank/DDBJ databases">
        <title>Genome Encyclopedia of Bacteria and Archaea VI: Functional Genomics of Type Strains.</title>
        <authorList>
            <person name="Whitman W."/>
        </authorList>
    </citation>
    <scope>NUCLEOTIDE SEQUENCE</scope>
    <source>
        <strain evidence="18">HSC-15S17</strain>
    </source>
</reference>
<dbReference type="AlphaFoldDB" id="A0AA41L2F4"/>
<reference evidence="17" key="1">
    <citation type="submission" date="2021-07" db="EMBL/GenBank/DDBJ databases">
        <title>Characterization of violacein-producing bacteria and related species.</title>
        <authorList>
            <person name="Wilson H.S."/>
            <person name="De Leon M.E."/>
        </authorList>
    </citation>
    <scope>NUCLEOTIDE SEQUENCE</scope>
    <source>
        <strain evidence="17">HSC-15S17</strain>
    </source>
</reference>
<organism evidence="17 19">
    <name type="scientific">Duganella violaceipulchra</name>
    <dbReference type="NCBI Taxonomy" id="2849652"/>
    <lineage>
        <taxon>Bacteria</taxon>
        <taxon>Pseudomonadati</taxon>
        <taxon>Pseudomonadota</taxon>
        <taxon>Betaproteobacteria</taxon>
        <taxon>Burkholderiales</taxon>
        <taxon>Oxalobacteraceae</taxon>
        <taxon>Telluria group</taxon>
        <taxon>Duganella</taxon>
    </lineage>
</organism>
<feature type="domain" description="ABC transmembrane type-1" evidence="15">
    <location>
        <begin position="173"/>
        <end position="452"/>
    </location>
</feature>
<keyword evidence="2" id="KW-0813">Transport</keyword>
<name>A0AA41L2F4_9BURK</name>
<evidence type="ECO:0000256" key="2">
    <source>
        <dbReference type="ARBA" id="ARBA00022448"/>
    </source>
</evidence>
<keyword evidence="20" id="KW-1185">Reference proteome</keyword>
<gene>
    <name evidence="17" type="ORF">KVP70_04640</name>
    <name evidence="18" type="ORF">L1274_005414</name>
</gene>
<evidence type="ECO:0000256" key="3">
    <source>
        <dbReference type="ARBA" id="ARBA00022475"/>
    </source>
</evidence>
<keyword evidence="6" id="KW-0547">Nucleotide-binding</keyword>
<dbReference type="PROSITE" id="PS50929">
    <property type="entry name" value="ABC_TM1F"/>
    <property type="match status" value="1"/>
</dbReference>
<comment type="caution">
    <text evidence="17">The sequence shown here is derived from an EMBL/GenBank/DDBJ whole genome shotgun (WGS) entry which is preliminary data.</text>
</comment>
<dbReference type="InterPro" id="IPR003593">
    <property type="entry name" value="AAA+_ATPase"/>
</dbReference>
<feature type="transmembrane region" description="Helical" evidence="13">
    <location>
        <begin position="207"/>
        <end position="227"/>
    </location>
</feature>
<dbReference type="Pfam" id="PF00005">
    <property type="entry name" value="ABC_tran"/>
    <property type="match status" value="1"/>
</dbReference>
<dbReference type="Proteomes" id="UP001155901">
    <property type="component" value="Unassembled WGS sequence"/>
</dbReference>
<dbReference type="InterPro" id="IPR017871">
    <property type="entry name" value="ABC_transporter-like_CS"/>
</dbReference>
<dbReference type="PROSITE" id="PS50893">
    <property type="entry name" value="ABC_TRANSPORTER_2"/>
    <property type="match status" value="1"/>
</dbReference>
<dbReference type="Proteomes" id="UP001162889">
    <property type="component" value="Unassembled WGS sequence"/>
</dbReference>
<dbReference type="EMBL" id="JAHTGR010000002">
    <property type="protein sequence ID" value="MBV6320214.1"/>
    <property type="molecule type" value="Genomic_DNA"/>
</dbReference>
<keyword evidence="8 13" id="KW-1133">Transmembrane helix</keyword>
<evidence type="ECO:0000256" key="11">
    <source>
        <dbReference type="ARBA" id="ARBA00061173"/>
    </source>
</evidence>
<evidence type="ECO:0000313" key="20">
    <source>
        <dbReference type="Proteomes" id="UP001162889"/>
    </source>
</evidence>
<proteinExistence type="inferred from homology"/>
<evidence type="ECO:0000256" key="7">
    <source>
        <dbReference type="ARBA" id="ARBA00022840"/>
    </source>
</evidence>
<dbReference type="InterPro" id="IPR011527">
    <property type="entry name" value="ABC1_TM_dom"/>
</dbReference>
<comment type="similarity">
    <text evidence="11">Belongs to the ABC transporter superfamily. Cyclolysin exporter (TC 3.A.1.109.2) family.</text>
</comment>
<evidence type="ECO:0000259" key="15">
    <source>
        <dbReference type="PROSITE" id="PS50929"/>
    </source>
</evidence>
<comment type="function">
    <text evidence="10">Involved in the export of calmodulin-sensitive adenylate cyclase-hemolysin (cyclolysin).</text>
</comment>
<evidence type="ECO:0000256" key="1">
    <source>
        <dbReference type="ARBA" id="ARBA00004651"/>
    </source>
</evidence>
<protein>
    <recommendedName>
        <fullName evidence="12">Cyclolysin secretion/processing ATP-binding protein CyaB</fullName>
    </recommendedName>
</protein>
<evidence type="ECO:0000256" key="4">
    <source>
        <dbReference type="ARBA" id="ARBA00022692"/>
    </source>
</evidence>
<dbReference type="GO" id="GO:0005886">
    <property type="term" value="C:plasma membrane"/>
    <property type="evidence" value="ECO:0007669"/>
    <property type="project" value="UniProtKB-SubCell"/>
</dbReference>
<evidence type="ECO:0000313" key="19">
    <source>
        <dbReference type="Proteomes" id="UP001155901"/>
    </source>
</evidence>
<feature type="transmembrane region" description="Helical" evidence="13">
    <location>
        <begin position="309"/>
        <end position="327"/>
    </location>
</feature>
<evidence type="ECO:0000313" key="17">
    <source>
        <dbReference type="EMBL" id="MBV6320214.1"/>
    </source>
</evidence>
<comment type="subcellular location">
    <subcellularLocation>
        <location evidence="1">Cell membrane</location>
        <topology evidence="1">Multi-pass membrane protein</topology>
    </subcellularLocation>
</comment>
<dbReference type="CDD" id="cd18567">
    <property type="entry name" value="ABC_6TM_CvaB_RaxB_like"/>
    <property type="match status" value="1"/>
</dbReference>
<evidence type="ECO:0000256" key="8">
    <source>
        <dbReference type="ARBA" id="ARBA00022989"/>
    </source>
</evidence>
<dbReference type="GO" id="GO:0031640">
    <property type="term" value="P:killing of cells of another organism"/>
    <property type="evidence" value="ECO:0007669"/>
    <property type="project" value="UniProtKB-KW"/>
</dbReference>
<evidence type="ECO:0000256" key="12">
    <source>
        <dbReference type="ARBA" id="ARBA00072252"/>
    </source>
</evidence>
<dbReference type="SMART" id="SM00382">
    <property type="entry name" value="AAA"/>
    <property type="match status" value="1"/>
</dbReference>
<sequence>MSLINRLSFGFSRKLPVLLQTEASECGLACLGMLLGYFGKHVDMHELRRDFSVSLKGATLNNLVKISRSSGLVTRPVKIEIESLGELRLPCLLHWNMNHFVVLKEVKKRGLIIHDPATGPVKISHKAASASFTGIAMEVWPSFDFKIQAKVPSISMRSLMGQVVGVKRALTQLIILALTLQVIGMTAPFFLQLVIDNVIPSGDQDLLKILAVAFAVLLVAQQILQFLKSYVGVYFGTTLNLQWRENVFSHLLRLPMQFFEKRHIGDVVSRFNSIDQIQKVLTTSILSFVLDGISAVLALSLMILYNAKLAFVGILAMVLYGLGRFIWYTPLKEAAREQIIHSAKFQSHFLETIRGIRTIKLFQKEEERRQIWLSGVINQTNSDLKMQKLIMFYEMLNGALFGAENIISIWIGANSVLSGDFSVGMLSAYLAYKAQFVFRINALIDRYFDLKMLKLHGERLSDIVLHPPEQATENLLDVEKPEPTLTLTNVSFRYSDHEPFVLKNISLTIRSGESVAIIGPSGCGKSTLLNIIIGSLYPTSGNISMGDMLLSPAELPILRSMIATVLQDDVLFAGSIAENICFFDPEMDFERVVECSVLAAISDEISKMPMKYQTLVGDMGTVLSGGQKQRILLARALYRKPSILVLDEATSHLDIQREAEVNRAIKSLKITRIIVAHREETILSADRVLKFEDGSLISDAENSIAENSCTATQ</sequence>